<evidence type="ECO:0000256" key="1">
    <source>
        <dbReference type="SAM" id="SignalP"/>
    </source>
</evidence>
<protein>
    <recommendedName>
        <fullName evidence="2">Ig-like domain-containing protein</fullName>
    </recommendedName>
</protein>
<dbReference type="EMBL" id="JH669055">
    <property type="protein sequence ID" value="KAG6463881.1"/>
    <property type="molecule type" value="Genomic_DNA"/>
</dbReference>
<dbReference type="SUPFAM" id="SSF48726">
    <property type="entry name" value="Immunoglobulin"/>
    <property type="match status" value="1"/>
</dbReference>
<dbReference type="PANTHER" id="PTHR21261:SF2">
    <property type="entry name" value="GH04238P-RELATED"/>
    <property type="match status" value="1"/>
</dbReference>
<dbReference type="InterPro" id="IPR013783">
    <property type="entry name" value="Ig-like_fold"/>
</dbReference>
<feature type="chain" id="PRO_5037848817" description="Ig-like domain-containing protein" evidence="1">
    <location>
        <begin position="17"/>
        <end position="272"/>
    </location>
</feature>
<dbReference type="InterPro" id="IPR013151">
    <property type="entry name" value="Immunoglobulin_dom"/>
</dbReference>
<sequence length="272" mass="31279">MLWLLKLSIIAQWVQSVRIVNMRVPEAIQYGTRDKVTLDCEYNTRNVTGLVVKWFYNDRSQQVYQWIPPQKPQALGLLKHKLDLNFKVSNDPYTQQRALRIVQPVPELTGNYTCVVSTFLAEDERTRPMTIFVPEKKFELVVDRLNNVLLDIICVVKGVYPMPELAIFIANRPQEANSSIKLEEGRYTAVTSVVVRVEAFPPTAETLCCVHVPLANYHNCTRKIFYRDEPPKPLVHPKSAHTQSVPDRGNRLVHSSYLFLLIIVHLSRIVVT</sequence>
<organism evidence="3 4">
    <name type="scientific">Manduca sexta</name>
    <name type="common">Tobacco hawkmoth</name>
    <name type="synonym">Tobacco hornworm</name>
    <dbReference type="NCBI Taxonomy" id="7130"/>
    <lineage>
        <taxon>Eukaryota</taxon>
        <taxon>Metazoa</taxon>
        <taxon>Ecdysozoa</taxon>
        <taxon>Arthropoda</taxon>
        <taxon>Hexapoda</taxon>
        <taxon>Insecta</taxon>
        <taxon>Pterygota</taxon>
        <taxon>Neoptera</taxon>
        <taxon>Endopterygota</taxon>
        <taxon>Lepidoptera</taxon>
        <taxon>Glossata</taxon>
        <taxon>Ditrysia</taxon>
        <taxon>Bombycoidea</taxon>
        <taxon>Sphingidae</taxon>
        <taxon>Sphinginae</taxon>
        <taxon>Sphingini</taxon>
        <taxon>Manduca</taxon>
    </lineage>
</organism>
<accession>A0A922CZL9</accession>
<dbReference type="PROSITE" id="PS50835">
    <property type="entry name" value="IG_LIKE"/>
    <property type="match status" value="1"/>
</dbReference>
<dbReference type="Proteomes" id="UP000791440">
    <property type="component" value="Unassembled WGS sequence"/>
</dbReference>
<evidence type="ECO:0000313" key="3">
    <source>
        <dbReference type="EMBL" id="KAG6463881.1"/>
    </source>
</evidence>
<evidence type="ECO:0000313" key="4">
    <source>
        <dbReference type="Proteomes" id="UP000791440"/>
    </source>
</evidence>
<reference evidence="3" key="2">
    <citation type="submission" date="2020-12" db="EMBL/GenBank/DDBJ databases">
        <authorList>
            <person name="Kanost M."/>
        </authorList>
    </citation>
    <scope>NUCLEOTIDE SEQUENCE</scope>
</reference>
<keyword evidence="4" id="KW-1185">Reference proteome</keyword>
<dbReference type="AlphaFoldDB" id="A0A922CZL9"/>
<feature type="signal peptide" evidence="1">
    <location>
        <begin position="1"/>
        <end position="16"/>
    </location>
</feature>
<comment type="caution">
    <text evidence="3">The sequence shown here is derived from an EMBL/GenBank/DDBJ whole genome shotgun (WGS) entry which is preliminary data.</text>
</comment>
<dbReference type="SMART" id="SM00409">
    <property type="entry name" value="IG"/>
    <property type="match status" value="1"/>
</dbReference>
<feature type="domain" description="Ig-like" evidence="2">
    <location>
        <begin position="34"/>
        <end position="130"/>
    </location>
</feature>
<evidence type="ECO:0000259" key="2">
    <source>
        <dbReference type="PROSITE" id="PS50835"/>
    </source>
</evidence>
<dbReference type="InterPro" id="IPR003599">
    <property type="entry name" value="Ig_sub"/>
</dbReference>
<name>A0A922CZL9_MANSE</name>
<dbReference type="InterPro" id="IPR036179">
    <property type="entry name" value="Ig-like_dom_sf"/>
</dbReference>
<keyword evidence="1" id="KW-0732">Signal</keyword>
<dbReference type="Gene3D" id="2.60.40.10">
    <property type="entry name" value="Immunoglobulins"/>
    <property type="match status" value="1"/>
</dbReference>
<dbReference type="PANTHER" id="PTHR21261">
    <property type="entry name" value="BEAT PROTEIN"/>
    <property type="match status" value="1"/>
</dbReference>
<proteinExistence type="predicted"/>
<gene>
    <name evidence="3" type="ORF">O3G_MSEX014128</name>
</gene>
<dbReference type="InterPro" id="IPR007110">
    <property type="entry name" value="Ig-like_dom"/>
</dbReference>
<dbReference type="Pfam" id="PF00047">
    <property type="entry name" value="ig"/>
    <property type="match status" value="1"/>
</dbReference>
<reference evidence="3" key="1">
    <citation type="journal article" date="2016" name="Insect Biochem. Mol. Biol.">
        <title>Multifaceted biological insights from a draft genome sequence of the tobacco hornworm moth, Manduca sexta.</title>
        <authorList>
            <person name="Kanost M.R."/>
            <person name="Arrese E.L."/>
            <person name="Cao X."/>
            <person name="Chen Y.R."/>
            <person name="Chellapilla S."/>
            <person name="Goldsmith M.R."/>
            <person name="Grosse-Wilde E."/>
            <person name="Heckel D.G."/>
            <person name="Herndon N."/>
            <person name="Jiang H."/>
            <person name="Papanicolaou A."/>
            <person name="Qu J."/>
            <person name="Soulages J.L."/>
            <person name="Vogel H."/>
            <person name="Walters J."/>
            <person name="Waterhouse R.M."/>
            <person name="Ahn S.J."/>
            <person name="Almeida F.C."/>
            <person name="An C."/>
            <person name="Aqrawi P."/>
            <person name="Bretschneider A."/>
            <person name="Bryant W.B."/>
            <person name="Bucks S."/>
            <person name="Chao H."/>
            <person name="Chevignon G."/>
            <person name="Christen J.M."/>
            <person name="Clarke D.F."/>
            <person name="Dittmer N.T."/>
            <person name="Ferguson L.C.F."/>
            <person name="Garavelou S."/>
            <person name="Gordon K.H.J."/>
            <person name="Gunaratna R.T."/>
            <person name="Han Y."/>
            <person name="Hauser F."/>
            <person name="He Y."/>
            <person name="Heidel-Fischer H."/>
            <person name="Hirsh A."/>
            <person name="Hu Y."/>
            <person name="Jiang H."/>
            <person name="Kalra D."/>
            <person name="Klinner C."/>
            <person name="Konig C."/>
            <person name="Kovar C."/>
            <person name="Kroll A.R."/>
            <person name="Kuwar S.S."/>
            <person name="Lee S.L."/>
            <person name="Lehman R."/>
            <person name="Li K."/>
            <person name="Li Z."/>
            <person name="Liang H."/>
            <person name="Lovelace S."/>
            <person name="Lu Z."/>
            <person name="Mansfield J.H."/>
            <person name="McCulloch K.J."/>
            <person name="Mathew T."/>
            <person name="Morton B."/>
            <person name="Muzny D.M."/>
            <person name="Neunemann D."/>
            <person name="Ongeri F."/>
            <person name="Pauchet Y."/>
            <person name="Pu L.L."/>
            <person name="Pyrousis I."/>
            <person name="Rao X.J."/>
            <person name="Redding A."/>
            <person name="Roesel C."/>
            <person name="Sanchez-Gracia A."/>
            <person name="Schaack S."/>
            <person name="Shukla A."/>
            <person name="Tetreau G."/>
            <person name="Wang Y."/>
            <person name="Xiong G.H."/>
            <person name="Traut W."/>
            <person name="Walsh T.K."/>
            <person name="Worley K.C."/>
            <person name="Wu D."/>
            <person name="Wu W."/>
            <person name="Wu Y.Q."/>
            <person name="Zhang X."/>
            <person name="Zou Z."/>
            <person name="Zucker H."/>
            <person name="Briscoe A.D."/>
            <person name="Burmester T."/>
            <person name="Clem R.J."/>
            <person name="Feyereisen R."/>
            <person name="Grimmelikhuijzen C.J.P."/>
            <person name="Hamodrakas S.J."/>
            <person name="Hansson B.S."/>
            <person name="Huguet E."/>
            <person name="Jermiin L.S."/>
            <person name="Lan Q."/>
            <person name="Lehman H.K."/>
            <person name="Lorenzen M."/>
            <person name="Merzendorfer H."/>
            <person name="Michalopoulos I."/>
            <person name="Morton D.B."/>
            <person name="Muthukrishnan S."/>
            <person name="Oakeshott J.G."/>
            <person name="Palmer W."/>
            <person name="Park Y."/>
            <person name="Passarelli A.L."/>
            <person name="Rozas J."/>
            <person name="Schwartz L.M."/>
            <person name="Smith W."/>
            <person name="Southgate A."/>
            <person name="Vilcinskas A."/>
            <person name="Vogt R."/>
            <person name="Wang P."/>
            <person name="Werren J."/>
            <person name="Yu X.Q."/>
            <person name="Zhou J.J."/>
            <person name="Brown S.J."/>
            <person name="Scherer S.E."/>
            <person name="Richards S."/>
            <person name="Blissard G.W."/>
        </authorList>
    </citation>
    <scope>NUCLEOTIDE SEQUENCE</scope>
</reference>